<protein>
    <submittedName>
        <fullName evidence="3">Bravo_FIGEY domain-containing protein</fullName>
    </submittedName>
</protein>
<reference evidence="3" key="1">
    <citation type="submission" date="2017-02" db="UniProtKB">
        <authorList>
            <consortium name="WormBaseParasite"/>
        </authorList>
    </citation>
    <scope>IDENTIFICATION</scope>
</reference>
<proteinExistence type="predicted"/>
<accession>A0A0N5AMU0</accession>
<feature type="compositionally biased region" description="Basic and acidic residues" evidence="1">
    <location>
        <begin position="9"/>
        <end position="26"/>
    </location>
</feature>
<feature type="compositionally biased region" description="Polar residues" evidence="1">
    <location>
        <begin position="94"/>
        <end position="105"/>
    </location>
</feature>
<keyword evidence="2" id="KW-1185">Reference proteome</keyword>
<organism evidence="2 3">
    <name type="scientific">Syphacia muris</name>
    <dbReference type="NCBI Taxonomy" id="451379"/>
    <lineage>
        <taxon>Eukaryota</taxon>
        <taxon>Metazoa</taxon>
        <taxon>Ecdysozoa</taxon>
        <taxon>Nematoda</taxon>
        <taxon>Chromadorea</taxon>
        <taxon>Rhabditida</taxon>
        <taxon>Spirurina</taxon>
        <taxon>Oxyuridomorpha</taxon>
        <taxon>Oxyuroidea</taxon>
        <taxon>Oxyuridae</taxon>
        <taxon>Syphacia</taxon>
    </lineage>
</organism>
<name>A0A0N5AMU0_9BILA</name>
<evidence type="ECO:0000256" key="1">
    <source>
        <dbReference type="SAM" id="MobiDB-lite"/>
    </source>
</evidence>
<sequence>MKQRGGSQSDDKFDRHNSGLDRKQDTSEAVVTSMTKSDLESNGAVFDNYDGRNAVVKQLSEDNDFDDFRSTDDSSNDLETDYAAETYAVGADDGSNNFASENGISDNDEDNNDSQKRNHLSKHQ</sequence>
<feature type="compositionally biased region" description="Polar residues" evidence="1">
    <location>
        <begin position="27"/>
        <end position="36"/>
    </location>
</feature>
<evidence type="ECO:0000313" key="3">
    <source>
        <dbReference type="WBParaSite" id="SMUV_0000590801-mRNA-1"/>
    </source>
</evidence>
<feature type="region of interest" description="Disordered" evidence="1">
    <location>
        <begin position="1"/>
        <end position="124"/>
    </location>
</feature>
<dbReference type="Proteomes" id="UP000046393">
    <property type="component" value="Unplaced"/>
</dbReference>
<dbReference type="WBParaSite" id="SMUV_0000590801-mRNA-1">
    <property type="protein sequence ID" value="SMUV_0000590801-mRNA-1"/>
    <property type="gene ID" value="SMUV_0000590801"/>
</dbReference>
<dbReference type="AlphaFoldDB" id="A0A0N5AMU0"/>
<evidence type="ECO:0000313" key="2">
    <source>
        <dbReference type="Proteomes" id="UP000046393"/>
    </source>
</evidence>